<evidence type="ECO:0000313" key="6">
    <source>
        <dbReference type="EMBL" id="KAF4630769.1"/>
    </source>
</evidence>
<dbReference type="Gene3D" id="3.40.50.300">
    <property type="entry name" value="P-loop containing nucleotide triphosphate hydrolases"/>
    <property type="match status" value="1"/>
</dbReference>
<evidence type="ECO:0000259" key="5">
    <source>
        <dbReference type="Pfam" id="PF24883"/>
    </source>
</evidence>
<dbReference type="GO" id="GO:0009116">
    <property type="term" value="P:nucleoside metabolic process"/>
    <property type="evidence" value="ECO:0007669"/>
    <property type="project" value="InterPro"/>
</dbReference>
<dbReference type="GO" id="GO:0003824">
    <property type="term" value="F:catalytic activity"/>
    <property type="evidence" value="ECO:0007669"/>
    <property type="project" value="InterPro"/>
</dbReference>
<evidence type="ECO:0000256" key="1">
    <source>
        <dbReference type="ARBA" id="ARBA00022737"/>
    </source>
</evidence>
<feature type="domain" description="Nephrocystin 3-like N-terminal" evidence="5">
    <location>
        <begin position="399"/>
        <end position="577"/>
    </location>
</feature>
<sequence>MSAIGNGKRNRGDADDEDLSPSNSKRWRLGHDDSNGSWGHRRPQILARLSNDDYIVGWVCALSIEMAAAKAILDHVHDSLPKDPIDSNAYTLDGYGTNNAATVASHMRRSFPSIRVLLMVGIGGGVPGKVDVRLGDVVVSTRVVQYDLGKTVADGHFQRTGSSYTPPQALMTAVTKLRADHEAEPSKIPVILSKILERNPSMVKYAYRDALQDLLFDSSYDHAESSNSCQQCDILKLMERPTRDNDNPKIHYGVVASGNRVIKHGKTRDQLAQELGNVCFEMEAAGLMGDFRCLVIRGICDYSDSHKNKQWQKYAAATAAAYAKELLSVMPADGTQKMPTAALLSTSGRSYTLRVEIRLADISTEQAPIQERRKDLLDSLRFKQIDARYLNIKAAHAKTCEWLLQHPDYMDWLDLEKFAQHCGFLWINGKPGAGKSTLMKFIYKRTKRETADNAATISFFFNARGHDLEKSILGMHRSLLLQLLEKLPDLQEVLDNPQVPRLDFKEHDNRPTREVEILCDLFSGATERLGQRRLTCFVDALDECDAHQVRAMVDYFEDLGKRAVQTGSKLYICFSSRHYPHISIQYGRQLTLENQDGHGQDLEKYVRSKFKAGKGKIFEEVRTEIIRKAAGVFMWVVLVVPVLNREFERGRIFAVKKRLQEIPAGLSELFKDLLRRDNENMDDLLLCIQWVLYVKRPLTREEFYFAVISGLDPDPENLAEWNPEHISTDVMARFVLSSSKGLAEITKSKDQTVQFIHESVRDFLLKDKGLWELWPELGTNIEGLSHDRLKQCCYTYMKVNTSSYMSPGETLPKASSDEAKKLRQHISNRFPFLKYATSHVLYHADAAAARLPQDEFLENFALKGWIKLDNLFQQYEVRRHTASASLPYILAEYNWARLIRIACRHQPTIDIEGERHRYPLFAALANGHLDAVRALLQQETSHSQKEDISTQLEYGQDFKAQKGLTPLSWAAWKGHEAIVKLLLETGKVDADSKDSASRTPLWWAARNGHYAIIKLLQLTQ</sequence>
<dbReference type="OrthoDB" id="194358at2759"/>
<dbReference type="Pfam" id="PF01048">
    <property type="entry name" value="PNP_UDP_1"/>
    <property type="match status" value="1"/>
</dbReference>
<dbReference type="InterPro" id="IPR027417">
    <property type="entry name" value="P-loop_NTPase"/>
</dbReference>
<dbReference type="PANTHER" id="PTHR46082">
    <property type="entry name" value="ATP/GTP-BINDING PROTEIN-RELATED"/>
    <property type="match status" value="1"/>
</dbReference>
<dbReference type="SMART" id="SM00248">
    <property type="entry name" value="ANK"/>
    <property type="match status" value="3"/>
</dbReference>
<feature type="repeat" description="ANK" evidence="2">
    <location>
        <begin position="962"/>
        <end position="986"/>
    </location>
</feature>
<evidence type="ECO:0000256" key="3">
    <source>
        <dbReference type="SAM" id="MobiDB-lite"/>
    </source>
</evidence>
<accession>A0A8H4RIM1</accession>
<name>A0A8H4RIM1_9HELO</name>
<dbReference type="Pfam" id="PF24883">
    <property type="entry name" value="NPHP3_N"/>
    <property type="match status" value="1"/>
</dbReference>
<dbReference type="PANTHER" id="PTHR46082:SF11">
    <property type="entry name" value="AAA+ ATPASE DOMAIN-CONTAINING PROTEIN-RELATED"/>
    <property type="match status" value="1"/>
</dbReference>
<gene>
    <name evidence="6" type="ORF">G7Y89_g7364</name>
</gene>
<dbReference type="SUPFAM" id="SSF52540">
    <property type="entry name" value="P-loop containing nucleoside triphosphate hydrolases"/>
    <property type="match status" value="1"/>
</dbReference>
<organism evidence="6 7">
    <name type="scientific">Cudoniella acicularis</name>
    <dbReference type="NCBI Taxonomy" id="354080"/>
    <lineage>
        <taxon>Eukaryota</taxon>
        <taxon>Fungi</taxon>
        <taxon>Dikarya</taxon>
        <taxon>Ascomycota</taxon>
        <taxon>Pezizomycotina</taxon>
        <taxon>Leotiomycetes</taxon>
        <taxon>Helotiales</taxon>
        <taxon>Tricladiaceae</taxon>
        <taxon>Cudoniella</taxon>
    </lineage>
</organism>
<dbReference type="SUPFAM" id="SSF48403">
    <property type="entry name" value="Ankyrin repeat"/>
    <property type="match status" value="1"/>
</dbReference>
<dbReference type="SUPFAM" id="SSF53167">
    <property type="entry name" value="Purine and uridine phosphorylases"/>
    <property type="match status" value="1"/>
</dbReference>
<keyword evidence="7" id="KW-1185">Reference proteome</keyword>
<evidence type="ECO:0008006" key="8">
    <source>
        <dbReference type="Google" id="ProtNLM"/>
    </source>
</evidence>
<feature type="domain" description="Nucleoside phosphorylase" evidence="4">
    <location>
        <begin position="92"/>
        <end position="326"/>
    </location>
</feature>
<dbReference type="InterPro" id="IPR035994">
    <property type="entry name" value="Nucleoside_phosphorylase_sf"/>
</dbReference>
<dbReference type="PROSITE" id="PS50297">
    <property type="entry name" value="ANK_REP_REGION"/>
    <property type="match status" value="1"/>
</dbReference>
<dbReference type="Proteomes" id="UP000566819">
    <property type="component" value="Unassembled WGS sequence"/>
</dbReference>
<dbReference type="Pfam" id="PF12796">
    <property type="entry name" value="Ank_2"/>
    <property type="match status" value="1"/>
</dbReference>
<dbReference type="Gene3D" id="1.25.40.20">
    <property type="entry name" value="Ankyrin repeat-containing domain"/>
    <property type="match status" value="1"/>
</dbReference>
<proteinExistence type="predicted"/>
<dbReference type="InterPro" id="IPR002110">
    <property type="entry name" value="Ankyrin_rpt"/>
</dbReference>
<dbReference type="AlphaFoldDB" id="A0A8H4RIM1"/>
<keyword evidence="1" id="KW-0677">Repeat</keyword>
<comment type="caution">
    <text evidence="6">The sequence shown here is derived from an EMBL/GenBank/DDBJ whole genome shotgun (WGS) entry which is preliminary data.</text>
</comment>
<dbReference type="PROSITE" id="PS50088">
    <property type="entry name" value="ANK_REPEAT"/>
    <property type="match status" value="1"/>
</dbReference>
<evidence type="ECO:0000313" key="7">
    <source>
        <dbReference type="Proteomes" id="UP000566819"/>
    </source>
</evidence>
<keyword evidence="2" id="KW-0040">ANK repeat</keyword>
<feature type="region of interest" description="Disordered" evidence="3">
    <location>
        <begin position="1"/>
        <end position="34"/>
    </location>
</feature>
<dbReference type="InterPro" id="IPR000845">
    <property type="entry name" value="Nucleoside_phosphorylase_d"/>
</dbReference>
<reference evidence="6 7" key="1">
    <citation type="submission" date="2020-03" db="EMBL/GenBank/DDBJ databases">
        <title>Draft Genome Sequence of Cudoniella acicularis.</title>
        <authorList>
            <person name="Buettner E."/>
            <person name="Kellner H."/>
        </authorList>
    </citation>
    <scope>NUCLEOTIDE SEQUENCE [LARGE SCALE GENOMIC DNA]</scope>
    <source>
        <strain evidence="6 7">DSM 108380</strain>
    </source>
</reference>
<dbReference type="Gene3D" id="3.40.50.1580">
    <property type="entry name" value="Nucleoside phosphorylase domain"/>
    <property type="match status" value="1"/>
</dbReference>
<evidence type="ECO:0000259" key="4">
    <source>
        <dbReference type="Pfam" id="PF01048"/>
    </source>
</evidence>
<dbReference type="InterPro" id="IPR053137">
    <property type="entry name" value="NLR-like"/>
</dbReference>
<evidence type="ECO:0000256" key="2">
    <source>
        <dbReference type="PROSITE-ProRule" id="PRU00023"/>
    </source>
</evidence>
<protein>
    <recommendedName>
        <fullName evidence="8">Nucleoside phosphorylase domain-containing protein</fullName>
    </recommendedName>
</protein>
<dbReference type="InterPro" id="IPR036770">
    <property type="entry name" value="Ankyrin_rpt-contain_sf"/>
</dbReference>
<dbReference type="EMBL" id="JAAMPI010000515">
    <property type="protein sequence ID" value="KAF4630769.1"/>
    <property type="molecule type" value="Genomic_DNA"/>
</dbReference>
<dbReference type="InterPro" id="IPR056884">
    <property type="entry name" value="NPHP3-like_N"/>
</dbReference>